<keyword evidence="3" id="KW-1185">Reference proteome</keyword>
<comment type="caution">
    <text evidence="2">The sequence shown here is derived from an EMBL/GenBank/DDBJ whole genome shotgun (WGS) entry which is preliminary data.</text>
</comment>
<feature type="compositionally biased region" description="Pro residues" evidence="1">
    <location>
        <begin position="95"/>
        <end position="108"/>
    </location>
</feature>
<reference evidence="2" key="1">
    <citation type="thesis" date="2021" institute="BYU ScholarsArchive" country="Provo, UT, USA">
        <title>Applications of and Algorithms for Genome Assembly and Genomic Analyses with an Emphasis on Marine Teleosts.</title>
        <authorList>
            <person name="Pickett B.D."/>
        </authorList>
    </citation>
    <scope>NUCLEOTIDE SEQUENCE</scope>
    <source>
        <strain evidence="2">HI-2016</strain>
    </source>
</reference>
<evidence type="ECO:0000313" key="2">
    <source>
        <dbReference type="EMBL" id="KAG9341999.1"/>
    </source>
</evidence>
<dbReference type="EMBL" id="JAFBMS010000031">
    <property type="protein sequence ID" value="KAG9341999.1"/>
    <property type="molecule type" value="Genomic_DNA"/>
</dbReference>
<organism evidence="2 3">
    <name type="scientific">Albula glossodonta</name>
    <name type="common">roundjaw bonefish</name>
    <dbReference type="NCBI Taxonomy" id="121402"/>
    <lineage>
        <taxon>Eukaryota</taxon>
        <taxon>Metazoa</taxon>
        <taxon>Chordata</taxon>
        <taxon>Craniata</taxon>
        <taxon>Vertebrata</taxon>
        <taxon>Euteleostomi</taxon>
        <taxon>Actinopterygii</taxon>
        <taxon>Neopterygii</taxon>
        <taxon>Teleostei</taxon>
        <taxon>Albuliformes</taxon>
        <taxon>Albulidae</taxon>
        <taxon>Albula</taxon>
    </lineage>
</organism>
<name>A0A8T2NP29_9TELE</name>
<sequence length="115" mass="12335">MTAVKVRKSSPSRHRKIMSITATGGEKSLHSGTTREGRGALRTLVDDLSRFQLQAVHVLLGGIALGHRPLQTGPWAQSARVQTRISTYTTLTALPPTPPPPQSTPPAPALTHRVC</sequence>
<protein>
    <submittedName>
        <fullName evidence="2">Uncharacterized protein</fullName>
    </submittedName>
</protein>
<proteinExistence type="predicted"/>
<dbReference type="AlphaFoldDB" id="A0A8T2NP29"/>
<gene>
    <name evidence="2" type="ORF">JZ751_018317</name>
</gene>
<evidence type="ECO:0000313" key="3">
    <source>
        <dbReference type="Proteomes" id="UP000824540"/>
    </source>
</evidence>
<evidence type="ECO:0000256" key="1">
    <source>
        <dbReference type="SAM" id="MobiDB-lite"/>
    </source>
</evidence>
<feature type="region of interest" description="Disordered" evidence="1">
    <location>
        <begin position="91"/>
        <end position="115"/>
    </location>
</feature>
<accession>A0A8T2NP29</accession>
<dbReference type="Proteomes" id="UP000824540">
    <property type="component" value="Unassembled WGS sequence"/>
</dbReference>